<accession>A0A7G5FEY8</accession>
<keyword evidence="2" id="KW-1133">Transmembrane helix</keyword>
<keyword evidence="2" id="KW-0472">Membrane</keyword>
<evidence type="ECO:0000256" key="1">
    <source>
        <dbReference type="SAM" id="MobiDB-lite"/>
    </source>
</evidence>
<feature type="transmembrane region" description="Helical" evidence="2">
    <location>
        <begin position="292"/>
        <end position="313"/>
    </location>
</feature>
<evidence type="ECO:0000313" key="4">
    <source>
        <dbReference type="Proteomes" id="UP000515570"/>
    </source>
</evidence>
<organism evidence="3 4">
    <name type="scientific">Corynebacterium hindlerae</name>
    <dbReference type="NCBI Taxonomy" id="699041"/>
    <lineage>
        <taxon>Bacteria</taxon>
        <taxon>Bacillati</taxon>
        <taxon>Actinomycetota</taxon>
        <taxon>Actinomycetes</taxon>
        <taxon>Mycobacteriales</taxon>
        <taxon>Corynebacteriaceae</taxon>
        <taxon>Corynebacterium</taxon>
    </lineage>
</organism>
<protein>
    <submittedName>
        <fullName evidence="3">Uncharacterized protein</fullName>
    </submittedName>
</protein>
<keyword evidence="4" id="KW-1185">Reference proteome</keyword>
<feature type="compositionally biased region" description="Low complexity" evidence="1">
    <location>
        <begin position="257"/>
        <end position="279"/>
    </location>
</feature>
<proteinExistence type="predicted"/>
<evidence type="ECO:0000256" key="2">
    <source>
        <dbReference type="SAM" id="Phobius"/>
    </source>
</evidence>
<feature type="region of interest" description="Disordered" evidence="1">
    <location>
        <begin position="241"/>
        <end position="279"/>
    </location>
</feature>
<keyword evidence="2" id="KW-0812">Transmembrane</keyword>
<dbReference type="AlphaFoldDB" id="A0A7G5FEY8"/>
<dbReference type="Proteomes" id="UP000515570">
    <property type="component" value="Chromosome"/>
</dbReference>
<name>A0A7G5FEY8_9CORY</name>
<dbReference type="EMBL" id="CP059833">
    <property type="protein sequence ID" value="QMV85179.1"/>
    <property type="molecule type" value="Genomic_DNA"/>
</dbReference>
<evidence type="ECO:0000313" key="3">
    <source>
        <dbReference type="EMBL" id="QMV85179.1"/>
    </source>
</evidence>
<gene>
    <name evidence="3" type="ORF">HW450_12815</name>
</gene>
<sequence length="316" mass="33618">MFIDLGQTHSDAYSPPEPEAAVIRGEGATDCDMDQWYLGYDIHTTKPGGGEVSVEIQVSFEPIVPKDQAQKFPAGDTGAKPNPADLPFKDVQPITGGTGFNDATPVTPGAYSDSLVPGEYKFYRIPVNWGQRPVVTLKPSESKRNETEHYGATIYSPIRADIESFDASAWKKEDVKPSTATLDRAIQYHNRTANAGGEKQTMAGDYFIGISMYNSSSDKDKGVDQPFEIAFDVVGKSADGPEWRPKLVPGPKPLDKPASAATSSAAAPSSASDEPAVSAEPVEKTGMSLGQLAIGGAAVLGVIVLVAVALLVMRRK</sequence>
<dbReference type="RefSeq" id="WP_182385985.1">
    <property type="nucleotide sequence ID" value="NZ_CP059833.1"/>
</dbReference>
<reference evidence="3 4" key="1">
    <citation type="submission" date="2020-07" db="EMBL/GenBank/DDBJ databases">
        <title>non toxigenic Corynebacterium sp. nov from a clinical source.</title>
        <authorList>
            <person name="Bernier A.-M."/>
            <person name="Bernard K."/>
        </authorList>
    </citation>
    <scope>NUCLEOTIDE SEQUENCE [LARGE SCALE GENOMIC DNA]</scope>
    <source>
        <strain evidence="4">NML 93-0612</strain>
    </source>
</reference>